<accession>A0A0L7L7U8</accession>
<dbReference type="EMBL" id="JTDY01002444">
    <property type="protein sequence ID" value="KOB71414.1"/>
    <property type="molecule type" value="Genomic_DNA"/>
</dbReference>
<dbReference type="PANTHER" id="PTHR10972:SF203">
    <property type="entry name" value="OXYSTEROL-BINDING PROTEIN HOMOLOG 3"/>
    <property type="match status" value="1"/>
</dbReference>
<dbReference type="Gene3D" id="2.40.160.120">
    <property type="match status" value="1"/>
</dbReference>
<organism evidence="1 2">
    <name type="scientific">Operophtera brumata</name>
    <name type="common">Winter moth</name>
    <name type="synonym">Phalaena brumata</name>
    <dbReference type="NCBI Taxonomy" id="104452"/>
    <lineage>
        <taxon>Eukaryota</taxon>
        <taxon>Metazoa</taxon>
        <taxon>Ecdysozoa</taxon>
        <taxon>Arthropoda</taxon>
        <taxon>Hexapoda</taxon>
        <taxon>Insecta</taxon>
        <taxon>Pterygota</taxon>
        <taxon>Neoptera</taxon>
        <taxon>Endopterygota</taxon>
        <taxon>Lepidoptera</taxon>
        <taxon>Glossata</taxon>
        <taxon>Ditrysia</taxon>
        <taxon>Geometroidea</taxon>
        <taxon>Geometridae</taxon>
        <taxon>Larentiinae</taxon>
        <taxon>Operophtera</taxon>
    </lineage>
</organism>
<evidence type="ECO:0000313" key="2">
    <source>
        <dbReference type="Proteomes" id="UP000037510"/>
    </source>
</evidence>
<gene>
    <name evidence="1" type="ORF">OBRU01_11674</name>
</gene>
<protein>
    <submittedName>
        <fullName evidence="1">Oxysterol-binding protein</fullName>
    </submittedName>
</protein>
<dbReference type="Pfam" id="PF01237">
    <property type="entry name" value="Oxysterol_BP"/>
    <property type="match status" value="1"/>
</dbReference>
<dbReference type="GO" id="GO:0097038">
    <property type="term" value="C:perinuclear endoplasmic reticulum"/>
    <property type="evidence" value="ECO:0007669"/>
    <property type="project" value="TreeGrafter"/>
</dbReference>
<dbReference type="STRING" id="104452.A0A0L7L7U8"/>
<dbReference type="AlphaFoldDB" id="A0A0L7L7U8"/>
<feature type="non-terminal residue" evidence="1">
    <location>
        <position position="220"/>
    </location>
</feature>
<evidence type="ECO:0000313" key="1">
    <source>
        <dbReference type="EMBL" id="KOB71414.1"/>
    </source>
</evidence>
<reference evidence="1 2" key="1">
    <citation type="journal article" date="2015" name="Genome Biol. Evol.">
        <title>The genome of winter moth (Operophtera brumata) provides a genomic perspective on sexual dimorphism and phenology.</title>
        <authorList>
            <person name="Derks M.F."/>
            <person name="Smit S."/>
            <person name="Salis L."/>
            <person name="Schijlen E."/>
            <person name="Bossers A."/>
            <person name="Mateman C."/>
            <person name="Pijl A.S."/>
            <person name="de Ridder D."/>
            <person name="Groenen M.A."/>
            <person name="Visser M.E."/>
            <person name="Megens H.J."/>
        </authorList>
    </citation>
    <scope>NUCLEOTIDE SEQUENCE [LARGE SCALE GENOMIC DNA]</scope>
    <source>
        <strain evidence="1">WM2013NL</strain>
        <tissue evidence="1">Head and thorax</tissue>
    </source>
</reference>
<dbReference type="InterPro" id="IPR037239">
    <property type="entry name" value="OSBP_sf"/>
</dbReference>
<sequence length="220" mass="24450">MVTIQGPASLTSLTPDHQLREDFTILAKDLVASLKSVVTAMGPASLTSLTPDHQLREDFTILAKDLVASLKSVRLCEELEYSELLDSAAECKSSVERMALIAAFAVSAYAGSAHRAASKPFNPLLAETYECVRDDRGFRFLAEQEARIKTKFWGKSMEFQPTGRVHVRLNTTGDHYTWNKSRHEVRGAVTGRGVRLRLQGRWSEALYAGDPPAARCLWRP</sequence>
<proteinExistence type="predicted"/>
<comment type="caution">
    <text evidence="1">The sequence shown here is derived from an EMBL/GenBank/DDBJ whole genome shotgun (WGS) entry which is preliminary data.</text>
</comment>
<dbReference type="GO" id="GO:0005829">
    <property type="term" value="C:cytosol"/>
    <property type="evidence" value="ECO:0007669"/>
    <property type="project" value="TreeGrafter"/>
</dbReference>
<keyword evidence="2" id="KW-1185">Reference proteome</keyword>
<name>A0A0L7L7U8_OPEBR</name>
<dbReference type="GO" id="GO:0005886">
    <property type="term" value="C:plasma membrane"/>
    <property type="evidence" value="ECO:0007669"/>
    <property type="project" value="TreeGrafter"/>
</dbReference>
<dbReference type="SUPFAM" id="SSF144000">
    <property type="entry name" value="Oxysterol-binding protein-like"/>
    <property type="match status" value="1"/>
</dbReference>
<dbReference type="InterPro" id="IPR000648">
    <property type="entry name" value="Oxysterol-bd"/>
</dbReference>
<dbReference type="GO" id="GO:0015485">
    <property type="term" value="F:cholesterol binding"/>
    <property type="evidence" value="ECO:0007669"/>
    <property type="project" value="TreeGrafter"/>
</dbReference>
<dbReference type="PANTHER" id="PTHR10972">
    <property type="entry name" value="OXYSTEROL-BINDING PROTEIN-RELATED"/>
    <property type="match status" value="1"/>
</dbReference>
<dbReference type="Proteomes" id="UP000037510">
    <property type="component" value="Unassembled WGS sequence"/>
</dbReference>